<dbReference type="AlphaFoldDB" id="W9QRT0"/>
<proteinExistence type="predicted"/>
<dbReference type="EMBL" id="KE343604">
    <property type="protein sequence ID" value="EXB37136.1"/>
    <property type="molecule type" value="Genomic_DNA"/>
</dbReference>
<protein>
    <submittedName>
        <fullName evidence="1">Uncharacterized protein</fullName>
    </submittedName>
</protein>
<gene>
    <name evidence="1" type="ORF">L484_018559</name>
</gene>
<reference evidence="2" key="1">
    <citation type="submission" date="2013-01" db="EMBL/GenBank/DDBJ databases">
        <title>Draft Genome Sequence of a Mulberry Tree, Morus notabilis C.K. Schneid.</title>
        <authorList>
            <person name="He N."/>
            <person name="Zhao S."/>
        </authorList>
    </citation>
    <scope>NUCLEOTIDE SEQUENCE</scope>
</reference>
<sequence>MSSSRYSPPGRQWSRSPSLIVVLVTDLCDRRTKIWLAEFVELRISLYRYVELLACLEGKIALLRDYTNKFMHLQFGKRSNLYEQKWSSSKPNLT</sequence>
<evidence type="ECO:0000313" key="1">
    <source>
        <dbReference type="EMBL" id="EXB37136.1"/>
    </source>
</evidence>
<keyword evidence="2" id="KW-1185">Reference proteome</keyword>
<name>W9QRT0_9ROSA</name>
<organism evidence="1 2">
    <name type="scientific">Morus notabilis</name>
    <dbReference type="NCBI Taxonomy" id="981085"/>
    <lineage>
        <taxon>Eukaryota</taxon>
        <taxon>Viridiplantae</taxon>
        <taxon>Streptophyta</taxon>
        <taxon>Embryophyta</taxon>
        <taxon>Tracheophyta</taxon>
        <taxon>Spermatophyta</taxon>
        <taxon>Magnoliopsida</taxon>
        <taxon>eudicotyledons</taxon>
        <taxon>Gunneridae</taxon>
        <taxon>Pentapetalae</taxon>
        <taxon>rosids</taxon>
        <taxon>fabids</taxon>
        <taxon>Rosales</taxon>
        <taxon>Moraceae</taxon>
        <taxon>Moreae</taxon>
        <taxon>Morus</taxon>
    </lineage>
</organism>
<evidence type="ECO:0000313" key="2">
    <source>
        <dbReference type="Proteomes" id="UP000030645"/>
    </source>
</evidence>
<dbReference type="Proteomes" id="UP000030645">
    <property type="component" value="Unassembled WGS sequence"/>
</dbReference>
<accession>W9QRT0</accession>